<dbReference type="Pfam" id="PF00754">
    <property type="entry name" value="F5_F8_type_C"/>
    <property type="match status" value="2"/>
</dbReference>
<comment type="similarity">
    <text evidence="1">Belongs to the glycosyl hydrolase 16 family.</text>
</comment>
<dbReference type="Gene3D" id="2.60.120.200">
    <property type="match status" value="1"/>
</dbReference>
<dbReference type="PANTHER" id="PTHR10963:SF55">
    <property type="entry name" value="GLYCOSIDE HYDROLASE FAMILY 16 PROTEIN"/>
    <property type="match status" value="1"/>
</dbReference>
<dbReference type="InterPro" id="IPR000757">
    <property type="entry name" value="Beta-glucanase-like"/>
</dbReference>
<evidence type="ECO:0000259" key="5">
    <source>
        <dbReference type="PROSITE" id="PS51762"/>
    </source>
</evidence>
<dbReference type="EMBL" id="JAZEWV010000001">
    <property type="protein sequence ID" value="MEE4540749.1"/>
    <property type="molecule type" value="Genomic_DNA"/>
</dbReference>
<dbReference type="PANTHER" id="PTHR10963">
    <property type="entry name" value="GLYCOSYL HYDROLASE-RELATED"/>
    <property type="match status" value="1"/>
</dbReference>
<dbReference type="RefSeq" id="WP_330792628.1">
    <property type="nucleotide sequence ID" value="NZ_JAZEWV010000001.1"/>
</dbReference>
<name>A0ABU7P4K4_9ACTN</name>
<feature type="domain" description="F5/8 type C" evidence="4">
    <location>
        <begin position="478"/>
        <end position="615"/>
    </location>
</feature>
<dbReference type="InterPro" id="IPR008979">
    <property type="entry name" value="Galactose-bd-like_sf"/>
</dbReference>
<dbReference type="SUPFAM" id="SSF49785">
    <property type="entry name" value="Galactose-binding domain-like"/>
    <property type="match status" value="2"/>
</dbReference>
<dbReference type="InterPro" id="IPR013320">
    <property type="entry name" value="ConA-like_dom_sf"/>
</dbReference>
<reference evidence="6 7" key="1">
    <citation type="submission" date="2023-12" db="EMBL/GenBank/DDBJ databases">
        <title>Streptomyces sp. V4-01.</title>
        <authorList>
            <person name="Somphong A."/>
            <person name="Phongsopitanun W."/>
        </authorList>
    </citation>
    <scope>NUCLEOTIDE SEQUENCE [LARGE SCALE GENOMIC DNA]</scope>
    <source>
        <strain evidence="6 7">V4-01</strain>
    </source>
</reference>
<keyword evidence="3" id="KW-0472">Membrane</keyword>
<feature type="domain" description="F5/8 type C" evidence="4">
    <location>
        <begin position="349"/>
        <end position="477"/>
    </location>
</feature>
<evidence type="ECO:0000259" key="4">
    <source>
        <dbReference type="PROSITE" id="PS50022"/>
    </source>
</evidence>
<evidence type="ECO:0000313" key="7">
    <source>
        <dbReference type="Proteomes" id="UP001344658"/>
    </source>
</evidence>
<dbReference type="Gene3D" id="2.60.120.260">
    <property type="entry name" value="Galactose-binding domain-like"/>
    <property type="match status" value="2"/>
</dbReference>
<dbReference type="CDD" id="cd02182">
    <property type="entry name" value="GH16_Strep_laminarinase_like"/>
    <property type="match status" value="1"/>
</dbReference>
<keyword evidence="7" id="KW-1185">Reference proteome</keyword>
<feature type="compositionally biased region" description="Basic and acidic residues" evidence="2">
    <location>
        <begin position="1"/>
        <end position="11"/>
    </location>
</feature>
<proteinExistence type="inferred from homology"/>
<evidence type="ECO:0000256" key="3">
    <source>
        <dbReference type="SAM" id="Phobius"/>
    </source>
</evidence>
<dbReference type="PROSITE" id="PS51762">
    <property type="entry name" value="GH16_2"/>
    <property type="match status" value="1"/>
</dbReference>
<feature type="domain" description="GH16" evidence="5">
    <location>
        <begin position="66"/>
        <end position="344"/>
    </location>
</feature>
<feature type="region of interest" description="Disordered" evidence="2">
    <location>
        <begin position="1"/>
        <end position="20"/>
    </location>
</feature>
<dbReference type="InterPro" id="IPR000421">
    <property type="entry name" value="FA58C"/>
</dbReference>
<dbReference type="SMART" id="SM00231">
    <property type="entry name" value="FA58C"/>
    <property type="match status" value="2"/>
</dbReference>
<organism evidence="6 7">
    <name type="scientific">Actinacidiphila polyblastidii</name>
    <dbReference type="NCBI Taxonomy" id="3110430"/>
    <lineage>
        <taxon>Bacteria</taxon>
        <taxon>Bacillati</taxon>
        <taxon>Actinomycetota</taxon>
        <taxon>Actinomycetes</taxon>
        <taxon>Kitasatosporales</taxon>
        <taxon>Streptomycetaceae</taxon>
        <taxon>Actinacidiphila</taxon>
    </lineage>
</organism>
<evidence type="ECO:0000256" key="1">
    <source>
        <dbReference type="ARBA" id="ARBA00006865"/>
    </source>
</evidence>
<dbReference type="InterPro" id="IPR050546">
    <property type="entry name" value="Glycosyl_Hydrlase_16"/>
</dbReference>
<accession>A0ABU7P4K4</accession>
<evidence type="ECO:0000256" key="2">
    <source>
        <dbReference type="SAM" id="MobiDB-lite"/>
    </source>
</evidence>
<keyword evidence="3" id="KW-1133">Transmembrane helix</keyword>
<gene>
    <name evidence="6" type="ORF">V2S66_02050</name>
</gene>
<evidence type="ECO:0000313" key="6">
    <source>
        <dbReference type="EMBL" id="MEE4540749.1"/>
    </source>
</evidence>
<feature type="compositionally biased region" description="Polar residues" evidence="2">
    <location>
        <begin position="360"/>
        <end position="372"/>
    </location>
</feature>
<sequence>MSSGHAPEHDTGGGTRHARRRRGRLALAALAVGAMSLAGLAAATGTGGAATPTAAPAGGLAPAAAAAPNAVPAPPAGFTSTWSDDFNGASGTGVPAADWKYDTGPGSSFGTGEIETMTNSTSNVYEDGAGHLVLKALHSGTDARSGWTSGRIETQSSSFGAPPGGVVMMQSSIQQPNLTTANGAGYWPAFWMLGSTLRSGVGWPTSGEVDILEDINSRSSVFGTLHCGVSPGGPCNESTGIGSGEHACSGCQTAYHTYAVQIDRSVSPEQIRWYLDGQNYFTVKSTQVDATTWANAVDHPFFIIYDLAMGGGFPDAFGGGPNAATVSGGQMNIDYVAVYNKAPGGGGTTPPPGNDIAQGKPTTASSTENAGSPASAATDGNTATRWSSAFSDPQWLQVDLGQSYDVSHVQLNWETAYAKAFQVQVSNDGNAWTTCYQTTTGAGGVQDLDVHCTGRYIRVYATQRATTYGDSLYEFSVNGTPGSGGGTATLLSQGKAATASSTENAGTPASAAVDGDAGTRWSSAFSDPQWLQVDLGASHAISQVKLNWEAAYAKAFQIQTSADGTNWTTVYTTTTGTGGNQTLNVSGSGRYVRVYGTQRATAYGYSLYEFQVLGS</sequence>
<dbReference type="Proteomes" id="UP001344658">
    <property type="component" value="Unassembled WGS sequence"/>
</dbReference>
<dbReference type="Pfam" id="PF26113">
    <property type="entry name" value="GH16_XgeA"/>
    <property type="match status" value="1"/>
</dbReference>
<dbReference type="PROSITE" id="PS50022">
    <property type="entry name" value="FA58C_3"/>
    <property type="match status" value="2"/>
</dbReference>
<protein>
    <submittedName>
        <fullName evidence="6">Discoidin domain-containing protein</fullName>
    </submittedName>
</protein>
<feature type="transmembrane region" description="Helical" evidence="3">
    <location>
        <begin position="25"/>
        <end position="43"/>
    </location>
</feature>
<feature type="region of interest" description="Disordered" evidence="2">
    <location>
        <begin position="344"/>
        <end position="385"/>
    </location>
</feature>
<keyword evidence="3" id="KW-0812">Transmembrane</keyword>
<dbReference type="SUPFAM" id="SSF49899">
    <property type="entry name" value="Concanavalin A-like lectins/glucanases"/>
    <property type="match status" value="1"/>
</dbReference>
<comment type="caution">
    <text evidence="6">The sequence shown here is derived from an EMBL/GenBank/DDBJ whole genome shotgun (WGS) entry which is preliminary data.</text>
</comment>